<evidence type="ECO:0000313" key="2">
    <source>
        <dbReference type="Proteomes" id="UP000319812"/>
    </source>
</evidence>
<reference evidence="1 2" key="1">
    <citation type="submission" date="2019-06" db="EMBL/GenBank/DDBJ databases">
        <title>Whole genome shotgun sequence of Halomonas halmophila NBRC 15537.</title>
        <authorList>
            <person name="Hosoyama A."/>
            <person name="Uohara A."/>
            <person name="Ohji S."/>
            <person name="Ichikawa N."/>
        </authorList>
    </citation>
    <scope>NUCLEOTIDE SEQUENCE [LARGE SCALE GENOMIC DNA]</scope>
    <source>
        <strain evidence="1 2">NBRC 15537</strain>
    </source>
</reference>
<gene>
    <name evidence="1" type="ORF">HHA01_24060</name>
</gene>
<dbReference type="EMBL" id="BJOC01000035">
    <property type="protein sequence ID" value="GED23429.1"/>
    <property type="molecule type" value="Genomic_DNA"/>
</dbReference>
<dbReference type="Proteomes" id="UP000319812">
    <property type="component" value="Unassembled WGS sequence"/>
</dbReference>
<accession>A0A4Y4F020</accession>
<dbReference type="RefSeq" id="WP_141321098.1">
    <property type="nucleotide sequence ID" value="NZ_BJOC01000035.1"/>
</dbReference>
<organism evidence="1 2">
    <name type="scientific">Halomonas halmophila</name>
    <dbReference type="NCBI Taxonomy" id="252"/>
    <lineage>
        <taxon>Bacteria</taxon>
        <taxon>Pseudomonadati</taxon>
        <taxon>Pseudomonadota</taxon>
        <taxon>Gammaproteobacteria</taxon>
        <taxon>Oceanospirillales</taxon>
        <taxon>Halomonadaceae</taxon>
        <taxon>Halomonas</taxon>
    </lineage>
</organism>
<keyword evidence="2" id="KW-1185">Reference proteome</keyword>
<protein>
    <recommendedName>
        <fullName evidence="3">HAD family hydrolase</fullName>
    </recommendedName>
</protein>
<sequence>MTETYTALKEFGGSFLGPSLTVYARELENRANSKLPVCLAREGWLFYELLTQLRHQRLIHLDYAPVYLRLSRTLLFRAMLGESLTYSIAMKMDFEGNMLQLMMKRFGLQMHEAYSCLPAELLLMSVSLPNDGQKVIEWLEPYNEPLAKQVEATRSATSNYFRSLGLCDASLAPLMLDVGYSGSIQKLCTNFLSRDTQGLYYIASNPGEHIIGDNKAVLYGVFREGAQWKENYTMLERSLLLECMMTAPHGQVVDIRQAQDNEYVFFYGREASSQRYYQNLQAVLDGAIEAVTQAFQQDVTYSVSEIEQLFEVFANKPGAIPKAAWHLFTADDDITGNGIVNPLKIFGI</sequence>
<dbReference type="OrthoDB" id="6398828at2"/>
<dbReference type="AlphaFoldDB" id="A0A4Y4F020"/>
<comment type="caution">
    <text evidence="1">The sequence shown here is derived from an EMBL/GenBank/DDBJ whole genome shotgun (WGS) entry which is preliminary data.</text>
</comment>
<proteinExistence type="predicted"/>
<evidence type="ECO:0008006" key="3">
    <source>
        <dbReference type="Google" id="ProtNLM"/>
    </source>
</evidence>
<name>A0A4Y4F020_9GAMM</name>
<evidence type="ECO:0000313" key="1">
    <source>
        <dbReference type="EMBL" id="GED23429.1"/>
    </source>
</evidence>